<feature type="region of interest" description="Disordered" evidence="1">
    <location>
        <begin position="209"/>
        <end position="234"/>
    </location>
</feature>
<evidence type="ECO:0000256" key="1">
    <source>
        <dbReference type="SAM" id="MobiDB-lite"/>
    </source>
</evidence>
<accession>A0ABW2P5Z5</accession>
<comment type="caution">
    <text evidence="2">The sequence shown here is derived from an EMBL/GenBank/DDBJ whole genome shotgun (WGS) entry which is preliminary data.</text>
</comment>
<protein>
    <submittedName>
        <fullName evidence="2">Uncharacterized protein</fullName>
    </submittedName>
</protein>
<gene>
    <name evidence="2" type="ORF">ACFQSB_18810</name>
</gene>
<dbReference type="RefSeq" id="WP_380827987.1">
    <property type="nucleotide sequence ID" value="NZ_JBHTCG010000011.1"/>
</dbReference>
<reference evidence="3" key="1">
    <citation type="journal article" date="2019" name="Int. J. Syst. Evol. Microbiol.">
        <title>The Global Catalogue of Microorganisms (GCM) 10K type strain sequencing project: providing services to taxonomists for standard genome sequencing and annotation.</title>
        <authorList>
            <consortium name="The Broad Institute Genomics Platform"/>
            <consortium name="The Broad Institute Genome Sequencing Center for Infectious Disease"/>
            <person name="Wu L."/>
            <person name="Ma J."/>
        </authorList>
    </citation>
    <scope>NUCLEOTIDE SEQUENCE [LARGE SCALE GENOMIC DNA]</scope>
    <source>
        <strain evidence="3">CECT 7649</strain>
    </source>
</reference>
<evidence type="ECO:0000313" key="2">
    <source>
        <dbReference type="EMBL" id="MFC7384269.1"/>
    </source>
</evidence>
<evidence type="ECO:0000313" key="3">
    <source>
        <dbReference type="Proteomes" id="UP001596496"/>
    </source>
</evidence>
<dbReference type="Proteomes" id="UP001596496">
    <property type="component" value="Unassembled WGS sequence"/>
</dbReference>
<sequence>MDRNEFTGPEPPAKMSRRNMVNSIGGGVLAAIGAAPSRIAANGASSGATAAAAAGPGGPSECPGPPLQISPSEVSSRLRSLYTTMLGDSQLQARFIQNPSSVLVQYGMASSLTYEAASAANRLLFSILSNPAFREWLRSYAAQHLGTRVEPRQAAQDLTVAIRDFGDPNLISAMVESATVGQPIPGGGFGPLANQLVVNNAAGTTFVTPVSSPSTSDQKVKSSSNFDGTGESLGPPSVIDPVLLRTLAEQLTARAQQLSSAGALSDLRTRIF</sequence>
<feature type="region of interest" description="Disordered" evidence="1">
    <location>
        <begin position="48"/>
        <end position="70"/>
    </location>
</feature>
<proteinExistence type="predicted"/>
<keyword evidence="3" id="KW-1185">Reference proteome</keyword>
<organism evidence="2 3">
    <name type="scientific">Sphaerisporangium rhizosphaerae</name>
    <dbReference type="NCBI Taxonomy" id="2269375"/>
    <lineage>
        <taxon>Bacteria</taxon>
        <taxon>Bacillati</taxon>
        <taxon>Actinomycetota</taxon>
        <taxon>Actinomycetes</taxon>
        <taxon>Streptosporangiales</taxon>
        <taxon>Streptosporangiaceae</taxon>
        <taxon>Sphaerisporangium</taxon>
    </lineage>
</organism>
<name>A0ABW2P5Z5_9ACTN</name>
<dbReference type="EMBL" id="JBHTCG010000011">
    <property type="protein sequence ID" value="MFC7384269.1"/>
    <property type="molecule type" value="Genomic_DNA"/>
</dbReference>